<gene>
    <name evidence="2" type="ORF">MENT_LOCUS1194</name>
</gene>
<feature type="transmembrane region" description="Helical" evidence="1">
    <location>
        <begin position="6"/>
        <end position="26"/>
    </location>
</feature>
<dbReference type="AlphaFoldDB" id="A0A6V7TNX1"/>
<protein>
    <submittedName>
        <fullName evidence="2">Uncharacterized protein</fullName>
    </submittedName>
</protein>
<dbReference type="Proteomes" id="UP000580250">
    <property type="component" value="Unassembled WGS sequence"/>
</dbReference>
<keyword evidence="1" id="KW-1133">Transmembrane helix</keyword>
<name>A0A6V7TNX1_MELEN</name>
<sequence>MWQFLIFKVILIVFASYFVNSAMQVLEKNREKIQIKKSDLPQFGAIMGEIKKIKNTELLPLIMFKFVKDKKSQIENVLKQVKQHNPTFVKSRNILKYVQHKF</sequence>
<evidence type="ECO:0000313" key="2">
    <source>
        <dbReference type="EMBL" id="CAD2125649.1"/>
    </source>
</evidence>
<evidence type="ECO:0000313" key="3">
    <source>
        <dbReference type="Proteomes" id="UP000580250"/>
    </source>
</evidence>
<accession>A0A6V7TNX1</accession>
<proteinExistence type="predicted"/>
<keyword evidence="1" id="KW-0812">Transmembrane</keyword>
<reference evidence="2 3" key="1">
    <citation type="submission" date="2020-08" db="EMBL/GenBank/DDBJ databases">
        <authorList>
            <person name="Koutsovoulos G."/>
            <person name="Danchin GJ E."/>
        </authorList>
    </citation>
    <scope>NUCLEOTIDE SEQUENCE [LARGE SCALE GENOMIC DNA]</scope>
</reference>
<comment type="caution">
    <text evidence="2">The sequence shown here is derived from an EMBL/GenBank/DDBJ whole genome shotgun (WGS) entry which is preliminary data.</text>
</comment>
<organism evidence="2 3">
    <name type="scientific">Meloidogyne enterolobii</name>
    <name type="common">Root-knot nematode worm</name>
    <name type="synonym">Meloidogyne mayaguensis</name>
    <dbReference type="NCBI Taxonomy" id="390850"/>
    <lineage>
        <taxon>Eukaryota</taxon>
        <taxon>Metazoa</taxon>
        <taxon>Ecdysozoa</taxon>
        <taxon>Nematoda</taxon>
        <taxon>Chromadorea</taxon>
        <taxon>Rhabditida</taxon>
        <taxon>Tylenchina</taxon>
        <taxon>Tylenchomorpha</taxon>
        <taxon>Tylenchoidea</taxon>
        <taxon>Meloidogynidae</taxon>
        <taxon>Meloidogyninae</taxon>
        <taxon>Meloidogyne</taxon>
    </lineage>
</organism>
<keyword evidence="1" id="KW-0472">Membrane</keyword>
<dbReference type="EMBL" id="CAJEWN010000004">
    <property type="protein sequence ID" value="CAD2125649.1"/>
    <property type="molecule type" value="Genomic_DNA"/>
</dbReference>
<evidence type="ECO:0000256" key="1">
    <source>
        <dbReference type="SAM" id="Phobius"/>
    </source>
</evidence>